<keyword evidence="4" id="KW-1185">Reference proteome</keyword>
<dbReference type="InterPro" id="IPR007844">
    <property type="entry name" value="AsmA"/>
</dbReference>
<dbReference type="RefSeq" id="WP_284152141.1">
    <property type="nucleotide sequence ID" value="NZ_AP025516.1"/>
</dbReference>
<dbReference type="Proteomes" id="UP000830055">
    <property type="component" value="Chromosome"/>
</dbReference>
<dbReference type="InterPro" id="IPR052894">
    <property type="entry name" value="AsmA-related"/>
</dbReference>
<feature type="domain" description="AsmA" evidence="2">
    <location>
        <begin position="13"/>
        <end position="284"/>
    </location>
</feature>
<dbReference type="PANTHER" id="PTHR30441:SF4">
    <property type="entry name" value="PROTEIN ASMA"/>
    <property type="match status" value="1"/>
</dbReference>
<sequence length="716" mass="75235">MKRPLILTLVGSVVVIASLVVALLIAPRFLDINRYKGTIEKLASQRSGLSVHLDGDISLSLFPWVVVSLSDLRLERAAAPGEAPLVQVASFDARLKTLPLLTKDIEISTVTLSGLDVRLRKAEDGTWNWQDPATVGSADSSSETGAPAADEHAIATPEQSRPSGGFALKSLQVDQFSLTDGRVIIEDQSSGQTREITGINLLVTDASLDRPIPVDLQARLNGQPLTVSGTVGPLGPVPLAGDLPFALKISAFETVEASIQGRLTDLRSQLGFAAEIAVEPFNLKQLLPHIRPSVAVTTSDPVALQRVALLASLQGTARQLTAHGASLQIDETAIDLERLTVDFTGPRLDIGARVDELNLDRYLPAPDVAPTAAAQPAPADDEVATDTAPSSGQDAEGGPAAEPSAAPTQKSRSAAATTASPDQQADYTALRSLAVKASIAVGKLEAHGAVLENVAVDLRGEQGLFHIKPLDLTLYQGTMSATGTLDVRGDTPAMAINVAVSGVQVGPLLRDAADKDILEGSLSATVNLTATGDRTEPLKRSLHGSADLLFSDGALIGLDLAHLARTITSGFSLEQQGERPRTDFAELQVPLVVAGGIATIAEATLKSPFIRARASGTVNLVDESLDLQLTPRLVATIKGQGDVEEHTGLAVPILVGGTISDPTFLPDLAGLARERLVDEEEVREILKSGTITPEQKEKLSKEVEKAKDLLKGLFGN</sequence>
<proteinExistence type="predicted"/>
<feature type="compositionally biased region" description="Low complexity" evidence="1">
    <location>
        <begin position="396"/>
        <end position="407"/>
    </location>
</feature>
<dbReference type="EMBL" id="AP025516">
    <property type="protein sequence ID" value="BDD88806.1"/>
    <property type="molecule type" value="Genomic_DNA"/>
</dbReference>
<feature type="compositionally biased region" description="Low complexity" evidence="1">
    <location>
        <begin position="369"/>
        <end position="378"/>
    </location>
</feature>
<name>A0ABM7WCX3_9BACT</name>
<feature type="region of interest" description="Disordered" evidence="1">
    <location>
        <begin position="130"/>
        <end position="162"/>
    </location>
</feature>
<protein>
    <submittedName>
        <fullName evidence="3">Cell envelope biogenesis protein AsmA</fullName>
    </submittedName>
</protein>
<feature type="domain" description="AsmA" evidence="2">
    <location>
        <begin position="403"/>
        <end position="600"/>
    </location>
</feature>
<evidence type="ECO:0000259" key="2">
    <source>
        <dbReference type="Pfam" id="PF05170"/>
    </source>
</evidence>
<gene>
    <name evidence="3" type="primary">asmA</name>
    <name evidence="3" type="ORF">DPPLL_31710</name>
</gene>
<organism evidence="3 4">
    <name type="scientific">Desulfofustis limnaeus</name>
    <dbReference type="NCBI Taxonomy" id="2740163"/>
    <lineage>
        <taxon>Bacteria</taxon>
        <taxon>Pseudomonadati</taxon>
        <taxon>Thermodesulfobacteriota</taxon>
        <taxon>Desulfobulbia</taxon>
        <taxon>Desulfobulbales</taxon>
        <taxon>Desulfocapsaceae</taxon>
        <taxon>Desulfofustis</taxon>
    </lineage>
</organism>
<evidence type="ECO:0000256" key="1">
    <source>
        <dbReference type="SAM" id="MobiDB-lite"/>
    </source>
</evidence>
<feature type="compositionally biased region" description="Polar residues" evidence="1">
    <location>
        <begin position="408"/>
        <end position="423"/>
    </location>
</feature>
<accession>A0ABM7WCX3</accession>
<evidence type="ECO:0000313" key="3">
    <source>
        <dbReference type="EMBL" id="BDD88806.1"/>
    </source>
</evidence>
<dbReference type="Pfam" id="PF05170">
    <property type="entry name" value="AsmA"/>
    <property type="match status" value="2"/>
</dbReference>
<feature type="compositionally biased region" description="Polar residues" evidence="1">
    <location>
        <begin position="130"/>
        <end position="144"/>
    </location>
</feature>
<dbReference type="PANTHER" id="PTHR30441">
    <property type="entry name" value="DUF748 DOMAIN-CONTAINING PROTEIN"/>
    <property type="match status" value="1"/>
</dbReference>
<feature type="region of interest" description="Disordered" evidence="1">
    <location>
        <begin position="369"/>
        <end position="423"/>
    </location>
</feature>
<reference evidence="3 4" key="1">
    <citation type="submission" date="2022-01" db="EMBL/GenBank/DDBJ databases">
        <title>Desulfofustis limnae sp. nov., a novel mesophilic sulfate-reducing bacterium isolated from marsh soil.</title>
        <authorList>
            <person name="Watanabe M."/>
            <person name="Takahashi A."/>
            <person name="Kojima H."/>
            <person name="Fukui M."/>
        </authorList>
    </citation>
    <scope>NUCLEOTIDE SEQUENCE [LARGE SCALE GENOMIC DNA]</scope>
    <source>
        <strain evidence="3 4">PPLL</strain>
    </source>
</reference>
<evidence type="ECO:0000313" key="4">
    <source>
        <dbReference type="Proteomes" id="UP000830055"/>
    </source>
</evidence>